<gene>
    <name evidence="1" type="ORF">FMOSSE_LOCUS5228</name>
</gene>
<reference evidence="1" key="1">
    <citation type="submission" date="2021-06" db="EMBL/GenBank/DDBJ databases">
        <authorList>
            <person name="Kallberg Y."/>
            <person name="Tangrot J."/>
            <person name="Rosling A."/>
        </authorList>
    </citation>
    <scope>NUCLEOTIDE SEQUENCE</scope>
    <source>
        <strain evidence="1">87-6 pot B 2015</strain>
    </source>
</reference>
<keyword evidence="2" id="KW-1185">Reference proteome</keyword>
<dbReference type="EMBL" id="CAJVPP010000966">
    <property type="protein sequence ID" value="CAG8525123.1"/>
    <property type="molecule type" value="Genomic_DNA"/>
</dbReference>
<accession>A0A9N9FCX7</accession>
<sequence length="86" mass="10183">ILFENAEFVDKDLIIPFDEILAIDILQTTLSQMIKFVKAYNIKEIWTFIDNENNDKYSDLEDEFQEDDNISDKKNEPLVLLLQNLE</sequence>
<name>A0A9N9FCX7_FUNMO</name>
<proteinExistence type="predicted"/>
<organism evidence="1 2">
    <name type="scientific">Funneliformis mosseae</name>
    <name type="common">Endomycorrhizal fungus</name>
    <name type="synonym">Glomus mosseae</name>
    <dbReference type="NCBI Taxonomy" id="27381"/>
    <lineage>
        <taxon>Eukaryota</taxon>
        <taxon>Fungi</taxon>
        <taxon>Fungi incertae sedis</taxon>
        <taxon>Mucoromycota</taxon>
        <taxon>Glomeromycotina</taxon>
        <taxon>Glomeromycetes</taxon>
        <taxon>Glomerales</taxon>
        <taxon>Glomeraceae</taxon>
        <taxon>Funneliformis</taxon>
    </lineage>
</organism>
<comment type="caution">
    <text evidence="1">The sequence shown here is derived from an EMBL/GenBank/DDBJ whole genome shotgun (WGS) entry which is preliminary data.</text>
</comment>
<dbReference type="Proteomes" id="UP000789375">
    <property type="component" value="Unassembled WGS sequence"/>
</dbReference>
<protein>
    <submittedName>
        <fullName evidence="1">9409_t:CDS:1</fullName>
    </submittedName>
</protein>
<dbReference type="AlphaFoldDB" id="A0A9N9FCX7"/>
<feature type="non-terminal residue" evidence="1">
    <location>
        <position position="86"/>
    </location>
</feature>
<evidence type="ECO:0000313" key="1">
    <source>
        <dbReference type="EMBL" id="CAG8525123.1"/>
    </source>
</evidence>
<evidence type="ECO:0000313" key="2">
    <source>
        <dbReference type="Proteomes" id="UP000789375"/>
    </source>
</evidence>